<dbReference type="Proteomes" id="UP000293852">
    <property type="component" value="Unassembled WGS sequence"/>
</dbReference>
<comment type="caution">
    <text evidence="5">The sequence shown here is derived from an EMBL/GenBank/DDBJ whole genome shotgun (WGS) entry which is preliminary data.</text>
</comment>
<feature type="domain" description="DNA methylase adenine-specific" evidence="4">
    <location>
        <begin position="339"/>
        <end position="552"/>
    </location>
</feature>
<dbReference type="InterPro" id="IPR003356">
    <property type="entry name" value="DNA_methylase_A-5"/>
</dbReference>
<dbReference type="PANTHER" id="PTHR33841:SF5">
    <property type="entry name" value="DNA METHYLASE (MODIFICATION METHYLASE) (METHYLTRANSFERASE)-RELATED"/>
    <property type="match status" value="1"/>
</dbReference>
<accession>A0A4Q7M3U1</accession>
<dbReference type="AlphaFoldDB" id="A0A4Q7M3U1"/>
<keyword evidence="1 5" id="KW-0489">Methyltransferase</keyword>
<proteinExistence type="predicted"/>
<dbReference type="Gene3D" id="3.40.50.150">
    <property type="entry name" value="Vaccinia Virus protein VP39"/>
    <property type="match status" value="1"/>
</dbReference>
<evidence type="ECO:0000256" key="2">
    <source>
        <dbReference type="ARBA" id="ARBA00022679"/>
    </source>
</evidence>
<evidence type="ECO:0000259" key="4">
    <source>
        <dbReference type="Pfam" id="PF02384"/>
    </source>
</evidence>
<dbReference type="PANTHER" id="PTHR33841">
    <property type="entry name" value="DNA METHYLTRANSFERASE YEEA-RELATED"/>
    <property type="match status" value="1"/>
</dbReference>
<dbReference type="PRINTS" id="PR00507">
    <property type="entry name" value="N12N6MTFRASE"/>
</dbReference>
<dbReference type="GO" id="GO:0032259">
    <property type="term" value="P:methylation"/>
    <property type="evidence" value="ECO:0007669"/>
    <property type="project" value="UniProtKB-KW"/>
</dbReference>
<name>A0A4Q7M3U1_9MICO</name>
<evidence type="ECO:0000313" key="6">
    <source>
        <dbReference type="Proteomes" id="UP000293852"/>
    </source>
</evidence>
<dbReference type="GO" id="GO:0008170">
    <property type="term" value="F:N-methyltransferase activity"/>
    <property type="evidence" value="ECO:0007669"/>
    <property type="project" value="InterPro"/>
</dbReference>
<sequence>MAKRLSTGRNEVGMLSDIREIAEKVGAEILGFDIEWAVETTAKRIGKRPDVEVRRATGSRELLISGEAKRPETPQGVHPYVPGEVTGAIAKAKALGVRYAFTTNFLSAAMFDSRAYNTDASYLEAMVGDEIKVIEEKETGVADWWSVLTPERRTALVRPGLEDFFRQLRALLLQDKTVPKAGKDEVYFAIFKASADALLAEALPSVLNAISTLTLPAEVSAAAGQRGFDMAKSDVVRHFVAQAIGEVLTSGLFYETVRPTFSLKAILSGTTPATSDHMRQVLLRNLAEATRVTGDYETIFGLSAGAQYLLGIESQTLRWLWLELFAALDGVRFDEVNSEIIGVIFERLISSDQRQEMGQHYTQSRLARAMTAWAVQGPDDRVVDFCAGGGTFLVEAYSKLRESKSHEAVLEQVFGNDLDSFAVHLATVNLATRDVYKGHNFPAVSNQDGLAIRPGDAAVDVTPFVGTPYQINYPDGFEVVLGNPPYDEKSDRPGVYRNDLAQIAGNGGLAMLPQGMPDNVNLAAWFVLLAAAWLKPGGRIALVLPAAILQNEKHATLMSWMRSKFDVSVWHTESDVWFSDARVAPIALFLKERDDQNGSYGRFEFVNVLAPVSGDIEVLNGFPRPVEAHDTRDLSAIEPSEDALIAGTRPAELTAFEAAPNVIRLGAVSGVSIYRGNKLGHAFFRLKDRDPKNSGVLRSLVGFDIQATFHKKYLKPLFRSPKDEATGQFDPSYVNWWILAAPAKLPGGGGLESYVRAVKRAGAADKPSVKAKGVSWWSVDWKLSRIAVGAHPYFQPQVWWSDEEFVATDNFQAITLPNSVATTDQELVAASLASVYGNLAALYRSNEVGCEGARWVSTNNLGEWRVLDWSKVPVSEKKSVLEAYREFRKLKFSKVYEMTAAAKASWRTLSVAVARAAGLANPDARAEEALKRAHATTFRRREREVVATSGRTRAGSSGGGKLMRDIKAYTESGYSEAVAALTDGDETLRLKVQAIEQTLFDLSNEANKRRVCNALVAHVGEGFDAAPIWDDRTVDAVGSLYDDVLRQFIQLTDDGTIPIGYEYAAELIRGQVTKALASAVKKRLS</sequence>
<keyword evidence="2" id="KW-0808">Transferase</keyword>
<dbReference type="SUPFAM" id="SSF53335">
    <property type="entry name" value="S-adenosyl-L-methionine-dependent methyltransferases"/>
    <property type="match status" value="1"/>
</dbReference>
<dbReference type="InterPro" id="IPR050953">
    <property type="entry name" value="N4_N6_ade-DNA_methylase"/>
</dbReference>
<evidence type="ECO:0000256" key="1">
    <source>
        <dbReference type="ARBA" id="ARBA00022603"/>
    </source>
</evidence>
<dbReference type="GO" id="GO:0003677">
    <property type="term" value="F:DNA binding"/>
    <property type="evidence" value="ECO:0007669"/>
    <property type="project" value="InterPro"/>
</dbReference>
<protein>
    <submittedName>
        <fullName evidence="5">N-6 DNA methylase</fullName>
    </submittedName>
</protein>
<dbReference type="EMBL" id="SGWX01000001">
    <property type="protein sequence ID" value="RZS61168.1"/>
    <property type="molecule type" value="Genomic_DNA"/>
</dbReference>
<evidence type="ECO:0000313" key="5">
    <source>
        <dbReference type="EMBL" id="RZS61168.1"/>
    </source>
</evidence>
<evidence type="ECO:0000256" key="3">
    <source>
        <dbReference type="ARBA" id="ARBA00022691"/>
    </source>
</evidence>
<dbReference type="Pfam" id="PF02384">
    <property type="entry name" value="N6_Mtase"/>
    <property type="match status" value="1"/>
</dbReference>
<organism evidence="5 6">
    <name type="scientific">Xylanimonas ulmi</name>
    <dbReference type="NCBI Taxonomy" id="228973"/>
    <lineage>
        <taxon>Bacteria</taxon>
        <taxon>Bacillati</taxon>
        <taxon>Actinomycetota</taxon>
        <taxon>Actinomycetes</taxon>
        <taxon>Micrococcales</taxon>
        <taxon>Promicromonosporaceae</taxon>
        <taxon>Xylanimonas</taxon>
    </lineage>
</organism>
<gene>
    <name evidence="5" type="ORF">EV386_1457</name>
</gene>
<keyword evidence="6" id="KW-1185">Reference proteome</keyword>
<dbReference type="InterPro" id="IPR029063">
    <property type="entry name" value="SAM-dependent_MTases_sf"/>
</dbReference>
<keyword evidence="3" id="KW-0949">S-adenosyl-L-methionine</keyword>
<reference evidence="5 6" key="1">
    <citation type="submission" date="2019-02" db="EMBL/GenBank/DDBJ databases">
        <title>Sequencing the genomes of 1000 actinobacteria strains.</title>
        <authorList>
            <person name="Klenk H.-P."/>
        </authorList>
    </citation>
    <scope>NUCLEOTIDE SEQUENCE [LARGE SCALE GENOMIC DNA]</scope>
    <source>
        <strain evidence="5 6">DSM 16932</strain>
    </source>
</reference>
<dbReference type="OrthoDB" id="32195at2"/>